<name>A0A8S1UF71_PAROT</name>
<dbReference type="InterPro" id="IPR004843">
    <property type="entry name" value="Calcineurin-like_PHP"/>
</dbReference>
<dbReference type="GO" id="GO:0004722">
    <property type="term" value="F:protein serine/threonine phosphatase activity"/>
    <property type="evidence" value="ECO:0007669"/>
    <property type="project" value="UniProtKB-EC"/>
</dbReference>
<protein>
    <recommendedName>
        <fullName evidence="4">Serine/threonine-protein phosphatase</fullName>
        <ecNumber evidence="4">3.1.3.16</ecNumber>
    </recommendedName>
</protein>
<dbReference type="InterPro" id="IPR047129">
    <property type="entry name" value="PPA2-like"/>
</dbReference>
<evidence type="ECO:0000256" key="1">
    <source>
        <dbReference type="ARBA" id="ARBA00022723"/>
    </source>
</evidence>
<dbReference type="OMA" id="QFNHING"/>
<comment type="similarity">
    <text evidence="4">Belongs to the PPP phosphatase family.</text>
</comment>
<accession>A0A8S1UF71</accession>
<dbReference type="InterPro" id="IPR006186">
    <property type="entry name" value="Ser/Thr-sp_prot-phosphatase"/>
</dbReference>
<dbReference type="PROSITE" id="PS00125">
    <property type="entry name" value="SER_THR_PHOSPHATASE"/>
    <property type="match status" value="1"/>
</dbReference>
<keyword evidence="3" id="KW-0464">Manganese</keyword>
<keyword evidence="1" id="KW-0479">Metal-binding</keyword>
<sequence>MDIDKYMEILRNIRCLSERDSHMVCELAKEILAEEPNIVQVKAPVTICGDIRGQFFDLLELFINGGQIPEKTYVFNGDYVNRGHQSVETFQYLLCLKIKYPKHITLLRGNHEQRALSEMNGLYEEVKRKYGNIYPWQYFCEVFDYLPLCALVNQKVFCVHGGLSPQIKQIDQIRMIDRRNAKEGEGPMSDLLWSDPEQDLDGWTQNGRRGVHQFGKKIVDQFNHINDLTLIARAHQLQMDGYKYYFDKQLVTVWSAPNYCYRCGNKACMMNLDENLEQSFIFFEESQELTQNFMDRGMLPYFL</sequence>
<evidence type="ECO:0000313" key="7">
    <source>
        <dbReference type="Proteomes" id="UP000683925"/>
    </source>
</evidence>
<organism evidence="6 7">
    <name type="scientific">Paramecium octaurelia</name>
    <dbReference type="NCBI Taxonomy" id="43137"/>
    <lineage>
        <taxon>Eukaryota</taxon>
        <taxon>Sar</taxon>
        <taxon>Alveolata</taxon>
        <taxon>Ciliophora</taxon>
        <taxon>Intramacronucleata</taxon>
        <taxon>Oligohymenophorea</taxon>
        <taxon>Peniculida</taxon>
        <taxon>Parameciidae</taxon>
        <taxon>Paramecium</taxon>
    </lineage>
</organism>
<keyword evidence="7" id="KW-1185">Reference proteome</keyword>
<comment type="caution">
    <text evidence="6">The sequence shown here is derived from an EMBL/GenBank/DDBJ whole genome shotgun (WGS) entry which is preliminary data.</text>
</comment>
<comment type="catalytic activity">
    <reaction evidence="4">
        <text>O-phospho-L-threonyl-[protein] + H2O = L-threonyl-[protein] + phosphate</text>
        <dbReference type="Rhea" id="RHEA:47004"/>
        <dbReference type="Rhea" id="RHEA-COMP:11060"/>
        <dbReference type="Rhea" id="RHEA-COMP:11605"/>
        <dbReference type="ChEBI" id="CHEBI:15377"/>
        <dbReference type="ChEBI" id="CHEBI:30013"/>
        <dbReference type="ChEBI" id="CHEBI:43474"/>
        <dbReference type="ChEBI" id="CHEBI:61977"/>
        <dbReference type="EC" id="3.1.3.16"/>
    </reaction>
</comment>
<dbReference type="Proteomes" id="UP000683925">
    <property type="component" value="Unassembled WGS sequence"/>
</dbReference>
<dbReference type="EC" id="3.1.3.16" evidence="4"/>
<evidence type="ECO:0000256" key="3">
    <source>
        <dbReference type="ARBA" id="ARBA00023211"/>
    </source>
</evidence>
<evidence type="ECO:0000256" key="4">
    <source>
        <dbReference type="RuleBase" id="RU004273"/>
    </source>
</evidence>
<dbReference type="SMART" id="SM00156">
    <property type="entry name" value="PP2Ac"/>
    <property type="match status" value="1"/>
</dbReference>
<dbReference type="Pfam" id="PF00149">
    <property type="entry name" value="Metallophos"/>
    <property type="match status" value="1"/>
</dbReference>
<evidence type="ECO:0000256" key="2">
    <source>
        <dbReference type="ARBA" id="ARBA00022801"/>
    </source>
</evidence>
<dbReference type="EMBL" id="CAJJDP010000043">
    <property type="protein sequence ID" value="CAD8163395.1"/>
    <property type="molecule type" value="Genomic_DNA"/>
</dbReference>
<dbReference type="OrthoDB" id="291241at2759"/>
<dbReference type="PANTHER" id="PTHR45619">
    <property type="entry name" value="SERINE/THREONINE-PROTEIN PHOSPHATASE PP2A-RELATED"/>
    <property type="match status" value="1"/>
</dbReference>
<gene>
    <name evidence="6" type="ORF">POCTA_138.1.T0430141</name>
</gene>
<proteinExistence type="inferred from homology"/>
<dbReference type="GO" id="GO:0046872">
    <property type="term" value="F:metal ion binding"/>
    <property type="evidence" value="ECO:0007669"/>
    <property type="project" value="UniProtKB-KW"/>
</dbReference>
<reference evidence="6" key="1">
    <citation type="submission" date="2021-01" db="EMBL/GenBank/DDBJ databases">
        <authorList>
            <consortium name="Genoscope - CEA"/>
            <person name="William W."/>
        </authorList>
    </citation>
    <scope>NUCLEOTIDE SEQUENCE</scope>
</reference>
<evidence type="ECO:0000259" key="5">
    <source>
        <dbReference type="PROSITE" id="PS00125"/>
    </source>
</evidence>
<feature type="domain" description="Serine/threonine specific protein phosphatases" evidence="5">
    <location>
        <begin position="107"/>
        <end position="112"/>
    </location>
</feature>
<evidence type="ECO:0000313" key="6">
    <source>
        <dbReference type="EMBL" id="CAD8163395.1"/>
    </source>
</evidence>
<keyword evidence="2 4" id="KW-0378">Hydrolase</keyword>
<dbReference type="AlphaFoldDB" id="A0A8S1UF71"/>